<dbReference type="PANTHER" id="PTHR10913:SF45">
    <property type="entry name" value="FOLLISTATIN, ISOFORM A-RELATED"/>
    <property type="match status" value="1"/>
</dbReference>
<proteinExistence type="predicted"/>
<keyword evidence="7" id="KW-1185">Reference proteome</keyword>
<accession>A0A7R8UR86</accession>
<evidence type="ECO:0000256" key="1">
    <source>
        <dbReference type="ARBA" id="ARBA00022690"/>
    </source>
</evidence>
<evidence type="ECO:0000256" key="4">
    <source>
        <dbReference type="SAM" id="SignalP"/>
    </source>
</evidence>
<feature type="signal peptide" evidence="4">
    <location>
        <begin position="1"/>
        <end position="19"/>
    </location>
</feature>
<evidence type="ECO:0000256" key="2">
    <source>
        <dbReference type="ARBA" id="ARBA00022900"/>
    </source>
</evidence>
<feature type="domain" description="Kazal-like" evidence="5">
    <location>
        <begin position="142"/>
        <end position="197"/>
    </location>
</feature>
<dbReference type="InParanoid" id="A0A7R8UR86"/>
<keyword evidence="4" id="KW-0732">Signal</keyword>
<protein>
    <recommendedName>
        <fullName evidence="5">Kazal-like domain-containing protein</fullName>
    </recommendedName>
</protein>
<dbReference type="InterPro" id="IPR002350">
    <property type="entry name" value="Kazal_dom"/>
</dbReference>
<evidence type="ECO:0000259" key="5">
    <source>
        <dbReference type="PROSITE" id="PS51465"/>
    </source>
</evidence>
<dbReference type="Pfam" id="PF00050">
    <property type="entry name" value="Kazal_1"/>
    <property type="match status" value="2"/>
</dbReference>
<dbReference type="Pfam" id="PF07648">
    <property type="entry name" value="Kazal_2"/>
    <property type="match status" value="1"/>
</dbReference>
<dbReference type="PROSITE" id="PS51257">
    <property type="entry name" value="PROKAR_LIPOPROTEIN"/>
    <property type="match status" value="1"/>
</dbReference>
<dbReference type="AlphaFoldDB" id="A0A7R8UR86"/>
<keyword evidence="1" id="KW-0646">Protease inhibitor</keyword>
<reference evidence="6 7" key="1">
    <citation type="submission" date="2020-11" db="EMBL/GenBank/DDBJ databases">
        <authorList>
            <person name="Wallbank WR R."/>
            <person name="Pardo Diaz C."/>
            <person name="Kozak K."/>
            <person name="Martin S."/>
            <person name="Jiggins C."/>
            <person name="Moest M."/>
            <person name="Warren A I."/>
            <person name="Generalovic N T."/>
            <person name="Byers J.R.P. K."/>
            <person name="Montejo-Kovacevich G."/>
            <person name="Yen C E."/>
        </authorList>
    </citation>
    <scope>NUCLEOTIDE SEQUENCE [LARGE SCALE GENOMIC DNA]</scope>
</reference>
<dbReference type="GO" id="GO:0005576">
    <property type="term" value="C:extracellular region"/>
    <property type="evidence" value="ECO:0007669"/>
    <property type="project" value="TreeGrafter"/>
</dbReference>
<keyword evidence="2" id="KW-0722">Serine protease inhibitor</keyword>
<sequence length="199" mass="22207">MKCQQMLLLFSAIVACVMSCEVPCTREMEPVCGTDGESFVAFSNECMMKNQKCKDGKTWTKSDIRSCGLYDSRVEEAADEACPKQCLMMIVFPVCGYNGESYKIFENPCEMKKENCLLPKNQIYNSAPLSTCRQAIASNQSRSADLNCPLICPANYEPTCGSDGKNYKLFGNKCTMGVYNCIRSESWQLVSLELCPQES</sequence>
<dbReference type="PANTHER" id="PTHR10913">
    <property type="entry name" value="FOLLISTATIN-RELATED"/>
    <property type="match status" value="1"/>
</dbReference>
<name>A0A7R8UR86_HERIL</name>
<dbReference type="CDD" id="cd00104">
    <property type="entry name" value="KAZAL_FS"/>
    <property type="match status" value="2"/>
</dbReference>
<feature type="chain" id="PRO_5030515342" description="Kazal-like domain-containing protein" evidence="4">
    <location>
        <begin position="20"/>
        <end position="199"/>
    </location>
</feature>
<evidence type="ECO:0000256" key="3">
    <source>
        <dbReference type="ARBA" id="ARBA00023157"/>
    </source>
</evidence>
<gene>
    <name evidence="6" type="ORF">HERILL_LOCUS7480</name>
</gene>
<feature type="domain" description="Kazal-like" evidence="5">
    <location>
        <begin position="1"/>
        <end position="69"/>
    </location>
</feature>
<dbReference type="SMART" id="SM00280">
    <property type="entry name" value="KAZAL"/>
    <property type="match status" value="3"/>
</dbReference>
<dbReference type="PROSITE" id="PS51465">
    <property type="entry name" value="KAZAL_2"/>
    <property type="match status" value="2"/>
</dbReference>
<keyword evidence="3" id="KW-1015">Disulfide bond</keyword>
<dbReference type="Proteomes" id="UP000594454">
    <property type="component" value="Chromosome 3"/>
</dbReference>
<evidence type="ECO:0000313" key="7">
    <source>
        <dbReference type="Proteomes" id="UP000594454"/>
    </source>
</evidence>
<dbReference type="Gene3D" id="3.30.60.30">
    <property type="match status" value="3"/>
</dbReference>
<dbReference type="OrthoDB" id="126772at2759"/>
<dbReference type="InterPro" id="IPR036058">
    <property type="entry name" value="Kazal_dom_sf"/>
</dbReference>
<organism evidence="6 7">
    <name type="scientific">Hermetia illucens</name>
    <name type="common">Black soldier fly</name>
    <dbReference type="NCBI Taxonomy" id="343691"/>
    <lineage>
        <taxon>Eukaryota</taxon>
        <taxon>Metazoa</taxon>
        <taxon>Ecdysozoa</taxon>
        <taxon>Arthropoda</taxon>
        <taxon>Hexapoda</taxon>
        <taxon>Insecta</taxon>
        <taxon>Pterygota</taxon>
        <taxon>Neoptera</taxon>
        <taxon>Endopterygota</taxon>
        <taxon>Diptera</taxon>
        <taxon>Brachycera</taxon>
        <taxon>Stratiomyomorpha</taxon>
        <taxon>Stratiomyidae</taxon>
        <taxon>Hermetiinae</taxon>
        <taxon>Hermetia</taxon>
    </lineage>
</organism>
<dbReference type="InterPro" id="IPR050653">
    <property type="entry name" value="Prot_Inhib_GrowthFact_Antg"/>
</dbReference>
<dbReference type="SUPFAM" id="SSF100895">
    <property type="entry name" value="Kazal-type serine protease inhibitors"/>
    <property type="match status" value="3"/>
</dbReference>
<dbReference type="EMBL" id="LR899011">
    <property type="protein sequence ID" value="CAD7084593.1"/>
    <property type="molecule type" value="Genomic_DNA"/>
</dbReference>
<evidence type="ECO:0000313" key="6">
    <source>
        <dbReference type="EMBL" id="CAD7084593.1"/>
    </source>
</evidence>